<feature type="region of interest" description="Disordered" evidence="11">
    <location>
        <begin position="1"/>
        <end position="34"/>
    </location>
</feature>
<evidence type="ECO:0000256" key="4">
    <source>
        <dbReference type="ARBA" id="ARBA00023125"/>
    </source>
</evidence>
<dbReference type="PANTHER" id="PTHR45940">
    <property type="entry name" value="WUSCHEL-RELATED HOMEOBOX 1-RELATED"/>
    <property type="match status" value="1"/>
</dbReference>
<comment type="similarity">
    <text evidence="8">Belongs to the WUS homeobox family.</text>
</comment>
<protein>
    <submittedName>
        <fullName evidence="13">Protein WUSCHEL</fullName>
    </submittedName>
</protein>
<evidence type="ECO:0000259" key="12">
    <source>
        <dbReference type="PROSITE" id="PS50071"/>
    </source>
</evidence>
<feature type="domain" description="Homeobox" evidence="12">
    <location>
        <begin position="28"/>
        <end position="94"/>
    </location>
</feature>
<dbReference type="GO" id="GO:0005634">
    <property type="term" value="C:nucleus"/>
    <property type="evidence" value="ECO:0007669"/>
    <property type="project" value="UniProtKB-SubCell"/>
</dbReference>
<evidence type="ECO:0000256" key="8">
    <source>
        <dbReference type="ARBA" id="ARBA00024040"/>
    </source>
</evidence>
<gene>
    <name evidence="13" type="ORF">V5N11_032270</name>
</gene>
<evidence type="ECO:0000256" key="1">
    <source>
        <dbReference type="ARBA" id="ARBA00004123"/>
    </source>
</evidence>
<sequence>MEPPQHHHQADQESGNNNSKSGSGGYTCRQTSTRWTPTTEQIRILKDLYYNQGVRSPTADQIQKITARLKQYGKIEGKNVFYWFQNHKARERQKKRFNGTTMTTTPTSSSLNSVMAANDHYHHHHHPILHQNHHNHAAPMQRTAVKLDQDHHLYHQNKTYPSFNNGNLNHASSGSECGAINASNGYMSSHVYGTMEQDCSMSYNNVGGGWGNMDHNHHYSSPPYNFFDRPKPLFGLEGHQEEEEYGGDAYLQHRRTLPLFPMHGDHYGQSNGGGGAIWKYGQSNGIDQFASLELKLNSYAGVAPD</sequence>
<dbReference type="InterPro" id="IPR044555">
    <property type="entry name" value="WUSCHEL-like"/>
</dbReference>
<evidence type="ECO:0000256" key="6">
    <source>
        <dbReference type="ARBA" id="ARBA00023163"/>
    </source>
</evidence>
<keyword evidence="2" id="KW-0217">Developmental protein</keyword>
<evidence type="ECO:0000256" key="7">
    <source>
        <dbReference type="ARBA" id="ARBA00023242"/>
    </source>
</evidence>
<dbReference type="InterPro" id="IPR009057">
    <property type="entry name" value="Homeodomain-like_sf"/>
</dbReference>
<dbReference type="GO" id="GO:0003677">
    <property type="term" value="F:DNA binding"/>
    <property type="evidence" value="ECO:0007669"/>
    <property type="project" value="UniProtKB-UniRule"/>
</dbReference>
<dbReference type="Pfam" id="PF00046">
    <property type="entry name" value="Homeodomain"/>
    <property type="match status" value="1"/>
</dbReference>
<evidence type="ECO:0000256" key="2">
    <source>
        <dbReference type="ARBA" id="ARBA00022473"/>
    </source>
</evidence>
<proteinExistence type="inferred from homology"/>
<organism evidence="13 14">
    <name type="scientific">Cardamine amara subsp. amara</name>
    <dbReference type="NCBI Taxonomy" id="228776"/>
    <lineage>
        <taxon>Eukaryota</taxon>
        <taxon>Viridiplantae</taxon>
        <taxon>Streptophyta</taxon>
        <taxon>Embryophyta</taxon>
        <taxon>Tracheophyta</taxon>
        <taxon>Spermatophyta</taxon>
        <taxon>Magnoliopsida</taxon>
        <taxon>eudicotyledons</taxon>
        <taxon>Gunneridae</taxon>
        <taxon>Pentapetalae</taxon>
        <taxon>rosids</taxon>
        <taxon>malvids</taxon>
        <taxon>Brassicales</taxon>
        <taxon>Brassicaceae</taxon>
        <taxon>Cardamineae</taxon>
        <taxon>Cardamine</taxon>
    </lineage>
</organism>
<keyword evidence="5 9" id="KW-0371">Homeobox</keyword>
<dbReference type="AlphaFoldDB" id="A0ABD0ZZ69"/>
<dbReference type="InterPro" id="IPR001356">
    <property type="entry name" value="HD"/>
</dbReference>
<comment type="subcellular location">
    <subcellularLocation>
        <location evidence="1 9 10">Nucleus</location>
    </subcellularLocation>
</comment>
<name>A0ABD0ZZ69_CARAN</name>
<dbReference type="FunFam" id="1.10.10.60:FF:000118">
    <property type="entry name" value="WUSCHEL-related homeobox 11"/>
    <property type="match status" value="1"/>
</dbReference>
<dbReference type="SUPFAM" id="SSF46689">
    <property type="entry name" value="Homeodomain-like"/>
    <property type="match status" value="1"/>
</dbReference>
<evidence type="ECO:0000313" key="14">
    <source>
        <dbReference type="Proteomes" id="UP001558713"/>
    </source>
</evidence>
<dbReference type="Proteomes" id="UP001558713">
    <property type="component" value="Unassembled WGS sequence"/>
</dbReference>
<keyword evidence="3" id="KW-0805">Transcription regulation</keyword>
<feature type="DNA-binding region" description="Homeobox" evidence="9">
    <location>
        <begin position="30"/>
        <end position="95"/>
    </location>
</feature>
<comment type="caution">
    <text evidence="13">The sequence shown here is derived from an EMBL/GenBank/DDBJ whole genome shotgun (WGS) entry which is preliminary data.</text>
</comment>
<keyword evidence="14" id="KW-1185">Reference proteome</keyword>
<evidence type="ECO:0000256" key="3">
    <source>
        <dbReference type="ARBA" id="ARBA00023015"/>
    </source>
</evidence>
<keyword evidence="7 9" id="KW-0539">Nucleus</keyword>
<keyword evidence="6" id="KW-0804">Transcription</keyword>
<dbReference type="EMBL" id="JBANAX010000839">
    <property type="protein sequence ID" value="KAL1191926.1"/>
    <property type="molecule type" value="Genomic_DNA"/>
</dbReference>
<evidence type="ECO:0000256" key="10">
    <source>
        <dbReference type="RuleBase" id="RU000682"/>
    </source>
</evidence>
<accession>A0ABD0ZZ69</accession>
<evidence type="ECO:0000256" key="5">
    <source>
        <dbReference type="ARBA" id="ARBA00023155"/>
    </source>
</evidence>
<evidence type="ECO:0000313" key="13">
    <source>
        <dbReference type="EMBL" id="KAL1191926.1"/>
    </source>
</evidence>
<dbReference type="CDD" id="cd00086">
    <property type="entry name" value="homeodomain"/>
    <property type="match status" value="1"/>
</dbReference>
<dbReference type="PROSITE" id="PS50071">
    <property type="entry name" value="HOMEOBOX_2"/>
    <property type="match status" value="1"/>
</dbReference>
<dbReference type="PANTHER" id="PTHR45940:SF34">
    <property type="entry name" value="PROTEIN WUSCHEL"/>
    <property type="match status" value="1"/>
</dbReference>
<keyword evidence="4 9" id="KW-0238">DNA-binding</keyword>
<dbReference type="GO" id="GO:0099402">
    <property type="term" value="P:plant organ development"/>
    <property type="evidence" value="ECO:0007669"/>
    <property type="project" value="UniProtKB-ARBA"/>
</dbReference>
<evidence type="ECO:0000256" key="11">
    <source>
        <dbReference type="SAM" id="MobiDB-lite"/>
    </source>
</evidence>
<feature type="compositionally biased region" description="Basic and acidic residues" evidence="11">
    <location>
        <begin position="1"/>
        <end position="11"/>
    </location>
</feature>
<reference evidence="13 14" key="1">
    <citation type="submission" date="2024-04" db="EMBL/GenBank/DDBJ databases">
        <title>Genome assembly C_amara_ONT_v2.</title>
        <authorList>
            <person name="Yant L."/>
            <person name="Moore C."/>
            <person name="Slenker M."/>
        </authorList>
    </citation>
    <scope>NUCLEOTIDE SEQUENCE [LARGE SCALE GENOMIC DNA]</scope>
    <source>
        <tissue evidence="13">Leaf</tissue>
    </source>
</reference>
<evidence type="ECO:0000256" key="9">
    <source>
        <dbReference type="PROSITE-ProRule" id="PRU00108"/>
    </source>
</evidence>
<dbReference type="Gene3D" id="1.10.10.60">
    <property type="entry name" value="Homeodomain-like"/>
    <property type="match status" value="1"/>
</dbReference>
<dbReference type="SMART" id="SM00389">
    <property type="entry name" value="HOX"/>
    <property type="match status" value="1"/>
</dbReference>